<evidence type="ECO:0000313" key="2">
    <source>
        <dbReference type="EMBL" id="SAK57228.1"/>
    </source>
</evidence>
<evidence type="ECO:0008006" key="4">
    <source>
        <dbReference type="Google" id="ProtNLM"/>
    </source>
</evidence>
<gene>
    <name evidence="2" type="ORF">AWB77_01804</name>
</gene>
<dbReference type="Proteomes" id="UP000054903">
    <property type="component" value="Unassembled WGS sequence"/>
</dbReference>
<dbReference type="EMBL" id="FCNX02000003">
    <property type="protein sequence ID" value="SAK57228.1"/>
    <property type="molecule type" value="Genomic_DNA"/>
</dbReference>
<dbReference type="OrthoDB" id="9134801at2"/>
<feature type="signal peptide" evidence="1">
    <location>
        <begin position="1"/>
        <end position="27"/>
    </location>
</feature>
<evidence type="ECO:0000313" key="3">
    <source>
        <dbReference type="Proteomes" id="UP000054903"/>
    </source>
</evidence>
<feature type="chain" id="PRO_5007620465" description="SH3 domain-containing protein" evidence="1">
    <location>
        <begin position="28"/>
        <end position="119"/>
    </location>
</feature>
<proteinExistence type="predicted"/>
<accession>A0A158AHE0</accession>
<protein>
    <recommendedName>
        <fullName evidence="4">SH3 domain-containing protein</fullName>
    </recommendedName>
</protein>
<dbReference type="RefSeq" id="WP_061134031.1">
    <property type="nucleotide sequence ID" value="NZ_FCNX02000003.1"/>
</dbReference>
<name>A0A158AHE0_9BURK</name>
<dbReference type="AlphaFoldDB" id="A0A158AHE0"/>
<sequence>MNINPISRRVAVALLALAATAAAPAHAEGTDIVAASQSEVQLYKGPSIADAGAKIPAKDFPWKVMQKSKGFYEIKTATGSAWVNSMDVRTAPAAAVVCSTPPAIAHVAGSRNAGSARCN</sequence>
<keyword evidence="3" id="KW-1185">Reference proteome</keyword>
<keyword evidence="1" id="KW-0732">Signal</keyword>
<dbReference type="STRING" id="1777138.AWB77_01804"/>
<reference evidence="2" key="1">
    <citation type="submission" date="2016-01" db="EMBL/GenBank/DDBJ databases">
        <authorList>
            <person name="Peeters C."/>
        </authorList>
    </citation>
    <scope>NUCLEOTIDE SEQUENCE</scope>
    <source>
        <strain evidence="2">LMG 29320</strain>
    </source>
</reference>
<evidence type="ECO:0000256" key="1">
    <source>
        <dbReference type="SAM" id="SignalP"/>
    </source>
</evidence>
<comment type="caution">
    <text evidence="2">The sequence shown here is derived from an EMBL/GenBank/DDBJ whole genome shotgun (WGS) entry which is preliminary data.</text>
</comment>
<organism evidence="2 3">
    <name type="scientific">Caballeronia fortuita</name>
    <dbReference type="NCBI Taxonomy" id="1777138"/>
    <lineage>
        <taxon>Bacteria</taxon>
        <taxon>Pseudomonadati</taxon>
        <taxon>Pseudomonadota</taxon>
        <taxon>Betaproteobacteria</taxon>
        <taxon>Burkholderiales</taxon>
        <taxon>Burkholderiaceae</taxon>
        <taxon>Caballeronia</taxon>
    </lineage>
</organism>